<gene>
    <name evidence="1" type="ORF">DRH29_02625</name>
</gene>
<dbReference type="EMBL" id="QMNG01000008">
    <property type="protein sequence ID" value="RLC37235.1"/>
    <property type="molecule type" value="Genomic_DNA"/>
</dbReference>
<evidence type="ECO:0000313" key="2">
    <source>
        <dbReference type="Proteomes" id="UP000281261"/>
    </source>
</evidence>
<organism evidence="1 2">
    <name type="scientific">candidate division Kazan bacterium</name>
    <dbReference type="NCBI Taxonomy" id="2202143"/>
    <lineage>
        <taxon>Bacteria</taxon>
        <taxon>Bacteria division Kazan-3B-28</taxon>
    </lineage>
</organism>
<sequence length="79" mass="9099">MFHKEGYYQARVSRISAGAKTTYHWVPDTYEVLEDCPNCGKSKKEIQKALEGEVSTKQVSHKERIKKIKESGLPTRIEM</sequence>
<comment type="caution">
    <text evidence="1">The sequence shown here is derived from an EMBL/GenBank/DDBJ whole genome shotgun (WGS) entry which is preliminary data.</text>
</comment>
<proteinExistence type="predicted"/>
<protein>
    <submittedName>
        <fullName evidence="1">Uncharacterized protein</fullName>
    </submittedName>
</protein>
<reference evidence="1 2" key="1">
    <citation type="submission" date="2018-06" db="EMBL/GenBank/DDBJ databases">
        <title>Extensive metabolic versatility and redundancy in microbially diverse, dynamic hydrothermal sediments.</title>
        <authorList>
            <person name="Dombrowski N."/>
            <person name="Teske A."/>
            <person name="Baker B.J."/>
        </authorList>
    </citation>
    <scope>NUCLEOTIDE SEQUENCE [LARGE SCALE GENOMIC DNA]</scope>
    <source>
        <strain evidence="1">B79_G16</strain>
    </source>
</reference>
<dbReference type="AlphaFoldDB" id="A0A420ZCN1"/>
<name>A0A420ZCN1_UNCK3</name>
<dbReference type="Proteomes" id="UP000281261">
    <property type="component" value="Unassembled WGS sequence"/>
</dbReference>
<evidence type="ECO:0000313" key="1">
    <source>
        <dbReference type="EMBL" id="RLC37235.1"/>
    </source>
</evidence>
<accession>A0A420ZCN1</accession>